<evidence type="ECO:0000313" key="2">
    <source>
        <dbReference type="EMBL" id="KAF4311312.1"/>
    </source>
</evidence>
<protein>
    <submittedName>
        <fullName evidence="2">Reverse transcriptase</fullName>
    </submittedName>
</protein>
<feature type="domain" description="Reverse transcriptase" evidence="1">
    <location>
        <begin position="1"/>
        <end position="218"/>
    </location>
</feature>
<dbReference type="OrthoDB" id="3261222at2759"/>
<dbReference type="PROSITE" id="PS50878">
    <property type="entry name" value="RT_POL"/>
    <property type="match status" value="1"/>
</dbReference>
<keyword evidence="2" id="KW-0695">RNA-directed DNA polymerase</keyword>
<keyword evidence="3" id="KW-1185">Reference proteome</keyword>
<evidence type="ECO:0000313" key="3">
    <source>
        <dbReference type="Proteomes" id="UP000572817"/>
    </source>
</evidence>
<dbReference type="InterPro" id="IPR043502">
    <property type="entry name" value="DNA/RNA_pol_sf"/>
</dbReference>
<dbReference type="CDD" id="cd01650">
    <property type="entry name" value="RT_nLTR_like"/>
    <property type="match status" value="1"/>
</dbReference>
<dbReference type="EMBL" id="WWBZ02000010">
    <property type="protein sequence ID" value="KAF4311312.1"/>
    <property type="molecule type" value="Genomic_DNA"/>
</dbReference>
<dbReference type="Pfam" id="PF00078">
    <property type="entry name" value="RVT_1"/>
    <property type="match status" value="1"/>
</dbReference>
<accession>A0A8H4J1M0</accession>
<dbReference type="SUPFAM" id="SSF56672">
    <property type="entry name" value="DNA/RNA polymerases"/>
    <property type="match status" value="1"/>
</dbReference>
<gene>
    <name evidence="2" type="ORF">GTA08_BOTSDO13154</name>
</gene>
<evidence type="ECO:0000259" key="1">
    <source>
        <dbReference type="PROSITE" id="PS50878"/>
    </source>
</evidence>
<comment type="caution">
    <text evidence="2">The sequence shown here is derived from an EMBL/GenBank/DDBJ whole genome shotgun (WGS) entry which is preliminary data.</text>
</comment>
<dbReference type="PANTHER" id="PTHR33481:SF1">
    <property type="entry name" value="ENDONUCLEASE_EXONUCLEASE_PHOSPHATASE DOMAIN-CONTAINING PROTEIN-RELATED"/>
    <property type="match status" value="1"/>
</dbReference>
<reference evidence="2" key="1">
    <citation type="submission" date="2020-04" db="EMBL/GenBank/DDBJ databases">
        <title>Genome Assembly and Annotation of Botryosphaeria dothidea sdau 11-99, a Latent Pathogen of Apple Fruit Ring Rot in China.</title>
        <authorList>
            <person name="Yu C."/>
            <person name="Diao Y."/>
            <person name="Lu Q."/>
            <person name="Zhao J."/>
            <person name="Cui S."/>
            <person name="Peng C."/>
            <person name="He B."/>
            <person name="Liu H."/>
        </authorList>
    </citation>
    <scope>NUCLEOTIDE SEQUENCE [LARGE SCALE GENOMIC DNA]</scope>
    <source>
        <strain evidence="2">Sdau11-99</strain>
    </source>
</reference>
<organism evidence="2 3">
    <name type="scientific">Botryosphaeria dothidea</name>
    <dbReference type="NCBI Taxonomy" id="55169"/>
    <lineage>
        <taxon>Eukaryota</taxon>
        <taxon>Fungi</taxon>
        <taxon>Dikarya</taxon>
        <taxon>Ascomycota</taxon>
        <taxon>Pezizomycotina</taxon>
        <taxon>Dothideomycetes</taxon>
        <taxon>Dothideomycetes incertae sedis</taxon>
        <taxon>Botryosphaeriales</taxon>
        <taxon>Botryosphaeriaceae</taxon>
        <taxon>Botryosphaeria</taxon>
    </lineage>
</organism>
<dbReference type="AlphaFoldDB" id="A0A8H4J1M0"/>
<dbReference type="GO" id="GO:0003964">
    <property type="term" value="F:RNA-directed DNA polymerase activity"/>
    <property type="evidence" value="ECO:0007669"/>
    <property type="project" value="UniProtKB-KW"/>
</dbReference>
<dbReference type="InterPro" id="IPR000477">
    <property type="entry name" value="RT_dom"/>
</dbReference>
<keyword evidence="2" id="KW-0548">Nucleotidyltransferase</keyword>
<keyword evidence="2" id="KW-0808">Transferase</keyword>
<proteinExistence type="predicted"/>
<dbReference type="Proteomes" id="UP000572817">
    <property type="component" value="Unassembled WGS sequence"/>
</dbReference>
<dbReference type="PANTHER" id="PTHR33481">
    <property type="entry name" value="REVERSE TRANSCRIPTASE"/>
    <property type="match status" value="1"/>
</dbReference>
<sequence>MTMYPRTEARRVKFSSKKSDFKDDYTDPKSYRPIALTNTIGKILESIIARRMSYLVERFDLLPQSHIGGRRGRSTEHAVHLLVETVHSAWNSAEPRVATLLQLDVSGAYDNVSHPRLLHNLRKRRIGGRALEWIRSFLSERQTKLKLSDGAEACYGTPSGIPQGSPLSPMLYLFYNADLLETCAAQGVMVIGYIDDVNLLAVSSSTEENCRLLTEAHT</sequence>
<name>A0A8H4J1M0_9PEZI</name>